<name>A0A517LJ90_9PEZI</name>
<dbReference type="SMART" id="SM00225">
    <property type="entry name" value="BTB"/>
    <property type="match status" value="1"/>
</dbReference>
<evidence type="ECO:0000313" key="3">
    <source>
        <dbReference type="Proteomes" id="UP000316270"/>
    </source>
</evidence>
<dbReference type="STRING" id="50376.A0A517LJ90"/>
<dbReference type="EMBL" id="CP042197">
    <property type="protein sequence ID" value="QDS75677.1"/>
    <property type="molecule type" value="Genomic_DNA"/>
</dbReference>
<dbReference type="SUPFAM" id="SSF54695">
    <property type="entry name" value="POZ domain"/>
    <property type="match status" value="1"/>
</dbReference>
<dbReference type="InterPro" id="IPR011333">
    <property type="entry name" value="SKP1/BTB/POZ_sf"/>
</dbReference>
<proteinExistence type="predicted"/>
<feature type="domain" description="BTB" evidence="1">
    <location>
        <begin position="26"/>
        <end position="99"/>
    </location>
</feature>
<dbReference type="Gene3D" id="3.30.710.10">
    <property type="entry name" value="Potassium Channel Kv1.1, Chain A"/>
    <property type="match status" value="1"/>
</dbReference>
<dbReference type="AlphaFoldDB" id="A0A517LJ90"/>
<dbReference type="OrthoDB" id="5275938at2759"/>
<keyword evidence="3" id="KW-1185">Reference proteome</keyword>
<protein>
    <recommendedName>
        <fullName evidence="1">BTB domain-containing protein</fullName>
    </recommendedName>
</protein>
<accession>A0A517LJ90</accession>
<dbReference type="Pfam" id="PF00651">
    <property type="entry name" value="BTB"/>
    <property type="match status" value="1"/>
</dbReference>
<sequence length="323" mass="37005">MAEPRAKRPKLENTTVGRKVICDSEGDVILVVGADDSESDQVSIRVSSKVLSVSSKVFKAMFGRNFKEGNELAKSSTPYQIPLPDDDPDAMAILCRILHHNADDVFLPDDAAQVMQFVAALDKYDCMKSAKFFLVVWLEKIRSPPFRHLAILLAISYDIRDETGFRRFSSKLLRDPNGVKALHSYQRTAPSFPIAICDDIAERRSQLELWLIEKLMEPITKTVVLRDEDYTEWEFQQNEHPNCEEANLVMEYIRELKFNGLWPVQPRQWNFDHTLRFDMKSFSKSESVSGCCTSCCRGLEDHIKLVAHELECKLHKGMDPNFV</sequence>
<evidence type="ECO:0000313" key="2">
    <source>
        <dbReference type="EMBL" id="QDS75677.1"/>
    </source>
</evidence>
<dbReference type="Proteomes" id="UP000316270">
    <property type="component" value="Chromosome 13"/>
</dbReference>
<dbReference type="PROSITE" id="PS50097">
    <property type="entry name" value="BTB"/>
    <property type="match status" value="1"/>
</dbReference>
<evidence type="ECO:0000259" key="1">
    <source>
        <dbReference type="PROSITE" id="PS50097"/>
    </source>
</evidence>
<dbReference type="InterPro" id="IPR000210">
    <property type="entry name" value="BTB/POZ_dom"/>
</dbReference>
<gene>
    <name evidence="2" type="ORF">FKW77_007587</name>
</gene>
<reference evidence="2 3" key="1">
    <citation type="submission" date="2019-07" db="EMBL/GenBank/DDBJ databases">
        <title>Finished genome of Venturia effusa.</title>
        <authorList>
            <person name="Young C.A."/>
            <person name="Cox M.P."/>
            <person name="Ganley A.R.D."/>
            <person name="David W.J."/>
        </authorList>
    </citation>
    <scope>NUCLEOTIDE SEQUENCE [LARGE SCALE GENOMIC DNA]</scope>
    <source>
        <strain evidence="3">albino</strain>
    </source>
</reference>
<organism evidence="2 3">
    <name type="scientific">Venturia effusa</name>
    <dbReference type="NCBI Taxonomy" id="50376"/>
    <lineage>
        <taxon>Eukaryota</taxon>
        <taxon>Fungi</taxon>
        <taxon>Dikarya</taxon>
        <taxon>Ascomycota</taxon>
        <taxon>Pezizomycotina</taxon>
        <taxon>Dothideomycetes</taxon>
        <taxon>Pleosporomycetidae</taxon>
        <taxon>Venturiales</taxon>
        <taxon>Venturiaceae</taxon>
        <taxon>Venturia</taxon>
    </lineage>
</organism>